<dbReference type="EMBL" id="LT594324">
    <property type="protein sequence ID" value="SBT41060.1"/>
    <property type="molecule type" value="Genomic_DNA"/>
</dbReference>
<name>A0A1A8ZB14_9ACTN</name>
<dbReference type="AlphaFoldDB" id="A0A1A8ZB14"/>
<evidence type="ECO:0000313" key="1">
    <source>
        <dbReference type="EMBL" id="SBT41060.1"/>
    </source>
</evidence>
<dbReference type="RefSeq" id="WP_157739862.1">
    <property type="nucleotide sequence ID" value="NZ_LT594324.1"/>
</dbReference>
<proteinExistence type="predicted"/>
<organism evidence="1 2">
    <name type="scientific">Micromonospora narathiwatensis</name>
    <dbReference type="NCBI Taxonomy" id="299146"/>
    <lineage>
        <taxon>Bacteria</taxon>
        <taxon>Bacillati</taxon>
        <taxon>Actinomycetota</taxon>
        <taxon>Actinomycetes</taxon>
        <taxon>Micromonosporales</taxon>
        <taxon>Micromonosporaceae</taxon>
        <taxon>Micromonospora</taxon>
    </lineage>
</organism>
<reference evidence="1 2" key="1">
    <citation type="submission" date="2016-06" db="EMBL/GenBank/DDBJ databases">
        <authorList>
            <person name="Kjaerup R.B."/>
            <person name="Dalgaard T.S."/>
            <person name="Juul-Madsen H.R."/>
        </authorList>
    </citation>
    <scope>NUCLEOTIDE SEQUENCE [LARGE SCALE GENOMIC DNA]</scope>
    <source>
        <strain evidence="1 2">DSM 45248</strain>
    </source>
</reference>
<protein>
    <submittedName>
        <fullName evidence="1">Uncharacterized protein</fullName>
    </submittedName>
</protein>
<dbReference type="Proteomes" id="UP000198765">
    <property type="component" value="Chromosome I"/>
</dbReference>
<gene>
    <name evidence="1" type="ORF">GA0070621_1130</name>
</gene>
<accession>A0A1A8ZB14</accession>
<dbReference type="PATRIC" id="fig|299146.4.peg.1169"/>
<sequence>MTRSDKFRIRYQPSMAAALAQIMRSGGHAPSASAAIDLLVEGGVTDHRIGGVAADELREKLARVRDWIDWAADRSADNAVLVDTTLIATVAALTLGERPERSLTAPTLLDLATFARAVVFYDRVFVLPGARAAAEAINAALGEPVVVPLTVTYELDENDALYGLGAVLGNLFESARMELSAVRSALPSTALAADLRALAEGWGVLLGRRVSRAEVLLDEMAEWHHWDSNGPGLLLRLVAAEGSGGGGHHDAVELFSRHPRLARRLYGSEELTTLLSECNHRAYFHLRLSYLLRLPYLGSASRLPFRSHLYQHAAFAHHRLLLLAEAERLADRGRFHVPERLDLPMPVLASIALRQASTPADILSQIAQLRARSTALRRHRAEYERALRDGDNKLLGRLRKAVAGDSDGLVRTLAGPVTLAAAGTLAAAASPTTGLTLALIGVLTGIGNLTTEHREAVVSRLLRPASWFLTSTADTARGIGSNRGDIVRLWRLDDDEADWLGTRLAALDHIGPA</sequence>
<keyword evidence="2" id="KW-1185">Reference proteome</keyword>
<evidence type="ECO:0000313" key="2">
    <source>
        <dbReference type="Proteomes" id="UP000198765"/>
    </source>
</evidence>